<sequence>MAFAQPDRPRAHLPEPVPSPAVVTALRRGVCVFAEEEALLLTEAADSERELDVLVARRIAGEPLEHLLGWVQFCDMRIAVTPGVFVPRRRTEFLTGCAARSAPANPVVVDVCCGCGAVATVLAATLDGAEVYATDIDPVAVRCARLNLPPDRVFEGDLFEALPDSLRGRVDVLVANAPYVPSAAIGSMPREARCSEPRVALDGGEDGLDIHRRLAAEADRWLGPGGHLLIETAASQAPVAEKMLAHAGFRARTRFSDESDATVVVGDRR</sequence>
<keyword evidence="1 4" id="KW-0489">Methyltransferase</keyword>
<evidence type="ECO:0000256" key="1">
    <source>
        <dbReference type="ARBA" id="ARBA00022603"/>
    </source>
</evidence>
<dbReference type="InterPro" id="IPR004556">
    <property type="entry name" value="HemK-like"/>
</dbReference>
<evidence type="ECO:0000313" key="4">
    <source>
        <dbReference type="EMBL" id="SQI33370.1"/>
    </source>
</evidence>
<accession>A0A2X4UKD4</accession>
<dbReference type="AlphaFoldDB" id="A0A2X4UKD4"/>
<dbReference type="PANTHER" id="PTHR18895">
    <property type="entry name" value="HEMK METHYLTRANSFERASE"/>
    <property type="match status" value="1"/>
</dbReference>
<protein>
    <submittedName>
        <fullName evidence="4">Adenine-specific DNA methyltransferase</fullName>
        <ecNumber evidence="4">2.1.1.-</ecNumber>
    </submittedName>
</protein>
<dbReference type="NCBIfam" id="TIGR00536">
    <property type="entry name" value="hemK_fam"/>
    <property type="match status" value="1"/>
</dbReference>
<dbReference type="InterPro" id="IPR029063">
    <property type="entry name" value="SAM-dependent_MTases_sf"/>
</dbReference>
<dbReference type="NCBIfam" id="TIGR03704">
    <property type="entry name" value="PrmC_rel_meth"/>
    <property type="match status" value="1"/>
</dbReference>
<dbReference type="InterPro" id="IPR050320">
    <property type="entry name" value="N5-glutamine_MTase"/>
</dbReference>
<evidence type="ECO:0000313" key="5">
    <source>
        <dbReference type="Proteomes" id="UP000249091"/>
    </source>
</evidence>
<proteinExistence type="predicted"/>
<gene>
    <name evidence="4" type="primary">prmC_3</name>
    <name evidence="4" type="ORF">NCTC10994_02550</name>
</gene>
<organism evidence="4 5">
    <name type="scientific">Rhodococcus coprophilus</name>
    <dbReference type="NCBI Taxonomy" id="38310"/>
    <lineage>
        <taxon>Bacteria</taxon>
        <taxon>Bacillati</taxon>
        <taxon>Actinomycetota</taxon>
        <taxon>Actinomycetes</taxon>
        <taxon>Mycobacteriales</taxon>
        <taxon>Nocardiaceae</taxon>
        <taxon>Rhodococcus</taxon>
    </lineage>
</organism>
<name>A0A2X4UKD4_9NOCA</name>
<dbReference type="GO" id="GO:0032259">
    <property type="term" value="P:methylation"/>
    <property type="evidence" value="ECO:0007669"/>
    <property type="project" value="UniProtKB-KW"/>
</dbReference>
<dbReference type="STRING" id="1219011.GCA_001895045_02663"/>
<dbReference type="EC" id="2.1.1.-" evidence="4"/>
<evidence type="ECO:0000256" key="2">
    <source>
        <dbReference type="ARBA" id="ARBA00022679"/>
    </source>
</evidence>
<dbReference type="SUPFAM" id="SSF53335">
    <property type="entry name" value="S-adenosyl-L-methionine-dependent methyltransferases"/>
    <property type="match status" value="1"/>
</dbReference>
<dbReference type="Gene3D" id="3.40.50.150">
    <property type="entry name" value="Vaccinia Virus protein VP39"/>
    <property type="match status" value="1"/>
</dbReference>
<dbReference type="PANTHER" id="PTHR18895:SF74">
    <property type="entry name" value="MTRF1L RELEASE FACTOR GLUTAMINE METHYLTRANSFERASE"/>
    <property type="match status" value="1"/>
</dbReference>
<reference evidence="4 5" key="1">
    <citation type="submission" date="2018-06" db="EMBL/GenBank/DDBJ databases">
        <authorList>
            <consortium name="Pathogen Informatics"/>
            <person name="Doyle S."/>
        </authorList>
    </citation>
    <scope>NUCLEOTIDE SEQUENCE [LARGE SCALE GENOMIC DNA]</scope>
    <source>
        <strain evidence="4 5">NCTC10994</strain>
    </source>
</reference>
<keyword evidence="3" id="KW-0949">S-adenosyl-L-methionine</keyword>
<evidence type="ECO:0000256" key="3">
    <source>
        <dbReference type="ARBA" id="ARBA00022691"/>
    </source>
</evidence>
<keyword evidence="5" id="KW-1185">Reference proteome</keyword>
<dbReference type="InterPro" id="IPR022446">
    <property type="entry name" value="MeTrfrase_put"/>
</dbReference>
<dbReference type="KEGG" id="rcr:NCTC10994_02550"/>
<dbReference type="Proteomes" id="UP000249091">
    <property type="component" value="Chromosome 1"/>
</dbReference>
<dbReference type="Pfam" id="PF06325">
    <property type="entry name" value="PrmA"/>
    <property type="match status" value="1"/>
</dbReference>
<dbReference type="EMBL" id="LS483468">
    <property type="protein sequence ID" value="SQI33370.1"/>
    <property type="molecule type" value="Genomic_DNA"/>
</dbReference>
<dbReference type="RefSeq" id="WP_084722603.1">
    <property type="nucleotide sequence ID" value="NZ_JAFBBL010000001.1"/>
</dbReference>
<dbReference type="GO" id="GO:0008276">
    <property type="term" value="F:protein methyltransferase activity"/>
    <property type="evidence" value="ECO:0007669"/>
    <property type="project" value="InterPro"/>
</dbReference>
<keyword evidence="2 4" id="KW-0808">Transferase</keyword>
<dbReference type="CDD" id="cd02440">
    <property type="entry name" value="AdoMet_MTases"/>
    <property type="match status" value="1"/>
</dbReference>